<evidence type="ECO:0000313" key="3">
    <source>
        <dbReference type="EMBL" id="KAJ5363597.1"/>
    </source>
</evidence>
<dbReference type="InterPro" id="IPR005301">
    <property type="entry name" value="MOB_kinase_act_fam"/>
</dbReference>
<evidence type="ECO:0000256" key="2">
    <source>
        <dbReference type="SAM" id="MobiDB-lite"/>
    </source>
</evidence>
<reference evidence="3" key="2">
    <citation type="journal article" date="2023" name="IMA Fungus">
        <title>Comparative genomic study of the Penicillium genus elucidates a diverse pangenome and 15 lateral gene transfer events.</title>
        <authorList>
            <person name="Petersen C."/>
            <person name="Sorensen T."/>
            <person name="Nielsen M.R."/>
            <person name="Sondergaard T.E."/>
            <person name="Sorensen J.L."/>
            <person name="Fitzpatrick D.A."/>
            <person name="Frisvad J.C."/>
            <person name="Nielsen K.L."/>
        </authorList>
    </citation>
    <scope>NUCLEOTIDE SEQUENCE</scope>
    <source>
        <strain evidence="3">IBT 29864</strain>
    </source>
</reference>
<sequence length="489" mass="53101">MTAAGVSPSSSPRLPSPPPFTEVQIGPQSPSIGETFGKDAEQLLGGAAHDDDGPTRRIRPGTKAADMAFGPPLIPLSQLDSPFQLQEHLKALYHHFTKPEGSDTVVPITRQVASQLATPPDGVDRSLWLYELCRFLTMKVNNLIIAFFAENPPCSAQTCPEMRASEWQYLCAVHDPPKSCCAIDYCCHTLDWATNTLTSPKYFPSRLTLGTEGSAGPQASMRHLTNIFRRLYRIFAHAWFQHRDVFWTVEGHDGLYVFFKTVCDVFALIPEDNYTIPQEAEGPDAIQPQVDEAIDNKRLTILRKENEGPFGSSVEGMDPAISTGATTRRHKHSPSTGSRVSTITESAEDNDDSPRISAPLREVLQEEDQPEPAGSTLAEETKEIPVEIAVPTAAEETSEDATPAAEPAEASELGQPAEEALTTDETPEEAEADAQDSQGETKPQETEDNAPTDDVTTTSVADDSKEAEQGSTPEPEAATEAATEQKAES</sequence>
<dbReference type="Pfam" id="PF03637">
    <property type="entry name" value="Mob1_phocein"/>
    <property type="match status" value="1"/>
</dbReference>
<feature type="region of interest" description="Disordered" evidence="2">
    <location>
        <begin position="1"/>
        <end position="64"/>
    </location>
</feature>
<dbReference type="Proteomes" id="UP001147782">
    <property type="component" value="Unassembled WGS sequence"/>
</dbReference>
<feature type="compositionally biased region" description="Low complexity" evidence="2">
    <location>
        <begin position="472"/>
        <end position="482"/>
    </location>
</feature>
<feature type="binding site" evidence="1">
    <location>
        <position position="242"/>
    </location>
    <ligand>
        <name>Zn(2+)</name>
        <dbReference type="ChEBI" id="CHEBI:29105"/>
    </ligand>
</feature>
<dbReference type="InterPro" id="IPR036703">
    <property type="entry name" value="MOB_kinase_act_sf"/>
</dbReference>
<dbReference type="SMART" id="SM01388">
    <property type="entry name" value="Mob1_phocein"/>
    <property type="match status" value="1"/>
</dbReference>
<evidence type="ECO:0000256" key="1">
    <source>
        <dbReference type="PIRSR" id="PIRSR605301-1"/>
    </source>
</evidence>
<feature type="binding site" evidence="1">
    <location>
        <position position="154"/>
    </location>
    <ligand>
        <name>Zn(2+)</name>
        <dbReference type="ChEBI" id="CHEBI:29105"/>
    </ligand>
</feature>
<dbReference type="OrthoDB" id="10262609at2759"/>
<dbReference type="RefSeq" id="XP_056551224.1">
    <property type="nucleotide sequence ID" value="XM_056702224.1"/>
</dbReference>
<organism evidence="3 4">
    <name type="scientific">Penicillium cataractarum</name>
    <dbReference type="NCBI Taxonomy" id="2100454"/>
    <lineage>
        <taxon>Eukaryota</taxon>
        <taxon>Fungi</taxon>
        <taxon>Dikarya</taxon>
        <taxon>Ascomycota</taxon>
        <taxon>Pezizomycotina</taxon>
        <taxon>Eurotiomycetes</taxon>
        <taxon>Eurotiomycetidae</taxon>
        <taxon>Eurotiales</taxon>
        <taxon>Aspergillaceae</taxon>
        <taxon>Penicillium</taxon>
    </lineage>
</organism>
<feature type="compositionally biased region" description="Low complexity" evidence="2">
    <location>
        <begin position="391"/>
        <end position="420"/>
    </location>
</feature>
<comment type="caution">
    <text evidence="3">The sequence shown here is derived from an EMBL/GenBank/DDBJ whole genome shotgun (WGS) entry which is preliminary data.</text>
</comment>
<dbReference type="AlphaFoldDB" id="A0A9W9UZS8"/>
<gene>
    <name evidence="3" type="ORF">N7496_009310</name>
</gene>
<accession>A0A9W9UZS8</accession>
<protein>
    <recommendedName>
        <fullName evidence="5">Mob1/phocein</fullName>
    </recommendedName>
</protein>
<feature type="compositionally biased region" description="Polar residues" evidence="2">
    <location>
        <begin position="334"/>
        <end position="345"/>
    </location>
</feature>
<feature type="compositionally biased region" description="Low complexity" evidence="2">
    <location>
        <begin position="452"/>
        <end position="461"/>
    </location>
</feature>
<dbReference type="PANTHER" id="PTHR22599">
    <property type="entry name" value="MPS ONE BINDER KINASE ACTIVATOR-LIKE MOB"/>
    <property type="match status" value="1"/>
</dbReference>
<feature type="binding site" evidence="1">
    <location>
        <position position="159"/>
    </location>
    <ligand>
        <name>Zn(2+)</name>
        <dbReference type="ChEBI" id="CHEBI:29105"/>
    </ligand>
</feature>
<keyword evidence="1" id="KW-0479">Metal-binding</keyword>
<dbReference type="SUPFAM" id="SSF101152">
    <property type="entry name" value="Mob1/phocein"/>
    <property type="match status" value="1"/>
</dbReference>
<dbReference type="GeneID" id="81441403"/>
<feature type="compositionally biased region" description="Acidic residues" evidence="2">
    <location>
        <begin position="421"/>
        <end position="434"/>
    </location>
</feature>
<dbReference type="Gene3D" id="1.20.140.30">
    <property type="entry name" value="MOB kinase activator"/>
    <property type="match status" value="1"/>
</dbReference>
<evidence type="ECO:0008006" key="5">
    <source>
        <dbReference type="Google" id="ProtNLM"/>
    </source>
</evidence>
<dbReference type="EMBL" id="JAPZBS010000008">
    <property type="protein sequence ID" value="KAJ5363597.1"/>
    <property type="molecule type" value="Genomic_DNA"/>
</dbReference>
<evidence type="ECO:0000313" key="4">
    <source>
        <dbReference type="Proteomes" id="UP001147782"/>
    </source>
</evidence>
<feature type="region of interest" description="Disordered" evidence="2">
    <location>
        <begin position="306"/>
        <end position="489"/>
    </location>
</feature>
<name>A0A9W9UZS8_9EURO</name>
<keyword evidence="1" id="KW-0862">Zinc</keyword>
<feature type="binding site" evidence="1">
    <location>
        <position position="237"/>
    </location>
    <ligand>
        <name>Zn(2+)</name>
        <dbReference type="ChEBI" id="CHEBI:29105"/>
    </ligand>
</feature>
<proteinExistence type="predicted"/>
<reference evidence="3" key="1">
    <citation type="submission" date="2022-11" db="EMBL/GenBank/DDBJ databases">
        <authorList>
            <person name="Petersen C."/>
        </authorList>
    </citation>
    <scope>NUCLEOTIDE SEQUENCE</scope>
    <source>
        <strain evidence="3">IBT 29864</strain>
    </source>
</reference>
<keyword evidence="4" id="KW-1185">Reference proteome</keyword>